<evidence type="ECO:0000313" key="3">
    <source>
        <dbReference type="Proteomes" id="UP001204579"/>
    </source>
</evidence>
<keyword evidence="1" id="KW-0812">Transmembrane</keyword>
<dbReference type="Proteomes" id="UP001204579">
    <property type="component" value="Unassembled WGS sequence"/>
</dbReference>
<keyword evidence="1" id="KW-1133">Transmembrane helix</keyword>
<proteinExistence type="predicted"/>
<dbReference type="Pfam" id="PF14903">
    <property type="entry name" value="WG_beta_rep"/>
    <property type="match status" value="2"/>
</dbReference>
<name>A0AAW5NB34_9BACT</name>
<reference evidence="2 3" key="1">
    <citation type="submission" date="2022-08" db="EMBL/GenBank/DDBJ databases">
        <authorList>
            <person name="Zeman M."/>
            <person name="Kubasova T."/>
        </authorList>
    </citation>
    <scope>NUCLEOTIDE SEQUENCE [LARGE SCALE GENOMIC DNA]</scope>
    <source>
        <strain evidence="2 3">ET62</strain>
    </source>
</reference>
<dbReference type="EMBL" id="JANRHJ010000014">
    <property type="protein sequence ID" value="MCR8874754.1"/>
    <property type="molecule type" value="Genomic_DNA"/>
</dbReference>
<comment type="caution">
    <text evidence="2">The sequence shown here is derived from an EMBL/GenBank/DDBJ whole genome shotgun (WGS) entry which is preliminary data.</text>
</comment>
<organism evidence="2 3">
    <name type="scientific">Phocaeicola barnesiae</name>
    <dbReference type="NCBI Taxonomy" id="376804"/>
    <lineage>
        <taxon>Bacteria</taxon>
        <taxon>Pseudomonadati</taxon>
        <taxon>Bacteroidota</taxon>
        <taxon>Bacteroidia</taxon>
        <taxon>Bacteroidales</taxon>
        <taxon>Bacteroidaceae</taxon>
        <taxon>Phocaeicola</taxon>
    </lineage>
</organism>
<dbReference type="InterPro" id="IPR032774">
    <property type="entry name" value="WG_beta_rep"/>
</dbReference>
<gene>
    <name evidence="2" type="ORF">NW209_12155</name>
</gene>
<evidence type="ECO:0000256" key="1">
    <source>
        <dbReference type="SAM" id="Phobius"/>
    </source>
</evidence>
<dbReference type="SUPFAM" id="SSF69360">
    <property type="entry name" value="Cell wall binding repeat"/>
    <property type="match status" value="1"/>
</dbReference>
<accession>A0AAW5NB34</accession>
<keyword evidence="3" id="KW-1185">Reference proteome</keyword>
<sequence>MKVFSFLYKHFWRIICSVIAVCLIFIVGVLIWALLDEVSYEYDYALSERLGVHRAFKEGYIYNRETKEKVISDVEFIGEPQPSDSIWVFVQHSIFSHWISGKRGYLNINTGKVIAEPQFDKAWIFSSGVAAVCKNDSVYFIDTNGKPINDKKFPYSKGHDYLYDGEFCQIKIGDKYGMINKQGEWVVEPIWDFVQRNIALGEFLLYKDGNRIDVSYVTDSIMKAPILEFKGDTIFVPSDTAIIYVKHELSKQVPF</sequence>
<evidence type="ECO:0000313" key="2">
    <source>
        <dbReference type="EMBL" id="MCR8874754.1"/>
    </source>
</evidence>
<feature type="transmembrane region" description="Helical" evidence="1">
    <location>
        <begin position="12"/>
        <end position="35"/>
    </location>
</feature>
<dbReference type="AlphaFoldDB" id="A0AAW5NB34"/>
<protein>
    <submittedName>
        <fullName evidence="2">WG repeat-containing protein</fullName>
    </submittedName>
</protein>
<dbReference type="RefSeq" id="WP_258336072.1">
    <property type="nucleotide sequence ID" value="NZ_JANRHJ010000014.1"/>
</dbReference>
<keyword evidence="1" id="KW-0472">Membrane</keyword>